<feature type="region of interest" description="Disordered" evidence="7">
    <location>
        <begin position="456"/>
        <end position="523"/>
    </location>
</feature>
<dbReference type="Proteomes" id="UP001412239">
    <property type="component" value="Unassembled WGS sequence"/>
</dbReference>
<evidence type="ECO:0000259" key="8">
    <source>
        <dbReference type="PROSITE" id="PS50071"/>
    </source>
</evidence>
<evidence type="ECO:0000256" key="3">
    <source>
        <dbReference type="ARBA" id="ARBA00023155"/>
    </source>
</evidence>
<evidence type="ECO:0000256" key="1">
    <source>
        <dbReference type="ARBA" id="ARBA00004123"/>
    </source>
</evidence>
<gene>
    <name evidence="9" type="ORF">GSTUAT00005043001</name>
</gene>
<keyword evidence="4 5" id="KW-0539">Nucleus</keyword>
<evidence type="ECO:0000313" key="10">
    <source>
        <dbReference type="Proteomes" id="UP001412239"/>
    </source>
</evidence>
<feature type="compositionally biased region" description="Pro residues" evidence="7">
    <location>
        <begin position="364"/>
        <end position="375"/>
    </location>
</feature>
<dbReference type="InterPro" id="IPR001356">
    <property type="entry name" value="HD"/>
</dbReference>
<dbReference type="PROSITE" id="PS50071">
    <property type="entry name" value="HOMEOBOX_2"/>
    <property type="match status" value="1"/>
</dbReference>
<feature type="compositionally biased region" description="Basic and acidic residues" evidence="7">
    <location>
        <begin position="108"/>
        <end position="120"/>
    </location>
</feature>
<dbReference type="InterPro" id="IPR009057">
    <property type="entry name" value="Homeodomain-like_sf"/>
</dbReference>
<comment type="subcellular location">
    <subcellularLocation>
        <location evidence="1 5 6">Nucleus</location>
    </subcellularLocation>
</comment>
<feature type="region of interest" description="Disordered" evidence="7">
    <location>
        <begin position="359"/>
        <end position="438"/>
    </location>
</feature>
<feature type="compositionally biased region" description="Polar residues" evidence="7">
    <location>
        <begin position="318"/>
        <end position="341"/>
    </location>
</feature>
<keyword evidence="2 5" id="KW-0238">DNA-binding</keyword>
<dbReference type="GO" id="GO:0000981">
    <property type="term" value="F:DNA-binding transcription factor activity, RNA polymerase II-specific"/>
    <property type="evidence" value="ECO:0007669"/>
    <property type="project" value="TreeGrafter"/>
</dbReference>
<dbReference type="GO" id="GO:0005634">
    <property type="term" value="C:nucleus"/>
    <property type="evidence" value="ECO:0007669"/>
    <property type="project" value="UniProtKB-SubCell"/>
</dbReference>
<feature type="compositionally biased region" description="Pro residues" evidence="7">
    <location>
        <begin position="408"/>
        <end position="417"/>
    </location>
</feature>
<feature type="compositionally biased region" description="Polar residues" evidence="7">
    <location>
        <begin position="74"/>
        <end position="83"/>
    </location>
</feature>
<dbReference type="SUPFAM" id="SSF46689">
    <property type="entry name" value="Homeodomain-like"/>
    <property type="match status" value="1"/>
</dbReference>
<name>A0A292PVS7_9PEZI</name>
<dbReference type="GO" id="GO:0000977">
    <property type="term" value="F:RNA polymerase II transcription regulatory region sequence-specific DNA binding"/>
    <property type="evidence" value="ECO:0007669"/>
    <property type="project" value="TreeGrafter"/>
</dbReference>
<protein>
    <recommendedName>
        <fullName evidence="8">Homeobox domain-containing protein</fullName>
    </recommendedName>
</protein>
<evidence type="ECO:0000256" key="7">
    <source>
        <dbReference type="SAM" id="MobiDB-lite"/>
    </source>
</evidence>
<evidence type="ECO:0000256" key="6">
    <source>
        <dbReference type="RuleBase" id="RU000682"/>
    </source>
</evidence>
<dbReference type="EMBL" id="LN891037">
    <property type="protein sequence ID" value="CUS10901.1"/>
    <property type="molecule type" value="Genomic_DNA"/>
</dbReference>
<feature type="compositionally biased region" description="Polar residues" evidence="7">
    <location>
        <begin position="260"/>
        <end position="277"/>
    </location>
</feature>
<accession>A0A292PVS7</accession>
<feature type="DNA-binding region" description="Homeobox" evidence="5">
    <location>
        <begin position="123"/>
        <end position="183"/>
    </location>
</feature>
<evidence type="ECO:0000313" key="9">
    <source>
        <dbReference type="EMBL" id="CUS10901.1"/>
    </source>
</evidence>
<evidence type="ECO:0000256" key="5">
    <source>
        <dbReference type="PROSITE-ProRule" id="PRU00108"/>
    </source>
</evidence>
<dbReference type="Pfam" id="PF00046">
    <property type="entry name" value="Homeodomain"/>
    <property type="match status" value="1"/>
</dbReference>
<dbReference type="SMART" id="SM00389">
    <property type="entry name" value="HOX"/>
    <property type="match status" value="1"/>
</dbReference>
<dbReference type="InterPro" id="IPR050453">
    <property type="entry name" value="LIM_Homeobox_TF"/>
</dbReference>
<evidence type="ECO:0000256" key="4">
    <source>
        <dbReference type="ARBA" id="ARBA00023242"/>
    </source>
</evidence>
<organism evidence="9 10">
    <name type="scientific">Tuber aestivum</name>
    <name type="common">summer truffle</name>
    <dbReference type="NCBI Taxonomy" id="59557"/>
    <lineage>
        <taxon>Eukaryota</taxon>
        <taxon>Fungi</taxon>
        <taxon>Dikarya</taxon>
        <taxon>Ascomycota</taxon>
        <taxon>Pezizomycotina</taxon>
        <taxon>Pezizomycetes</taxon>
        <taxon>Pezizales</taxon>
        <taxon>Tuberaceae</taxon>
        <taxon>Tuber</taxon>
    </lineage>
</organism>
<feature type="compositionally biased region" description="Polar residues" evidence="7">
    <location>
        <begin position="456"/>
        <end position="470"/>
    </location>
</feature>
<sequence length="523" mass="58125">MSDFGGDHSSHLPWRGQRLEGGTPSVLPQEQEGHQVHTQLPPVYEQYSPHGASEAEDDYRDREWPTSHEGHGSPHSQTSNGSMIESPHSSSHHSEHRHSVDITGQSSHGEHHMSLSERRQEKRKMKRFRLTHNQTRFLMSEFARQAHPDAAHRERLAREIPGLSPRQVQVWFQNRRAKLKRMSSDDRERMMKSRALPEEFPILQTLQYGGGRMMGTPIASPTEYSPTTSMAYRADPRRRHLGEDEVVVSPTTPGFAGLSFTPTTTSGELLSPASSTGERPSYLGYMTSPLTAQQQRGNPFSRATNPFRTHPSVPRLQLQDTPRSMAESASSPLRSSTPYSANTIDHSEYQLSPSTYSMQGMPFNEPPRSVPPETPQSPFVHTPQAYAELGPYTHPYPSPTPASAHQARPPPSFPPPLTLSDYKYSQPPLTPHSGTMSGFATAPLVPPQEFQIPQMSTSADANTPNSSYLTRGSDPIGPATALGAPPQEPEERTGRIPLLGREIGHQRKRSSSHPPNFPQNREP</sequence>
<keyword evidence="10" id="KW-1185">Reference proteome</keyword>
<feature type="compositionally biased region" description="Polar residues" evidence="7">
    <location>
        <begin position="292"/>
        <end position="307"/>
    </location>
</feature>
<feature type="region of interest" description="Disordered" evidence="7">
    <location>
        <begin position="248"/>
        <end position="277"/>
    </location>
</feature>
<feature type="region of interest" description="Disordered" evidence="7">
    <location>
        <begin position="1"/>
        <end position="123"/>
    </location>
</feature>
<feature type="compositionally biased region" description="Basic and acidic residues" evidence="7">
    <location>
        <begin position="59"/>
        <end position="72"/>
    </location>
</feature>
<reference evidence="9" key="1">
    <citation type="submission" date="2015-10" db="EMBL/GenBank/DDBJ databases">
        <authorList>
            <person name="Regsiter A."/>
            <person name="william w."/>
        </authorList>
    </citation>
    <scope>NUCLEOTIDE SEQUENCE</scope>
    <source>
        <strain evidence="9">Montdore</strain>
    </source>
</reference>
<feature type="compositionally biased region" description="Basic and acidic residues" evidence="7">
    <location>
        <begin position="1"/>
        <end position="10"/>
    </location>
</feature>
<dbReference type="Gene3D" id="1.10.10.60">
    <property type="entry name" value="Homeodomain-like"/>
    <property type="match status" value="1"/>
</dbReference>
<dbReference type="PANTHER" id="PTHR24208">
    <property type="entry name" value="LIM/HOMEOBOX PROTEIN LHX"/>
    <property type="match status" value="1"/>
</dbReference>
<feature type="region of interest" description="Disordered" evidence="7">
    <location>
        <begin position="292"/>
        <end position="341"/>
    </location>
</feature>
<keyword evidence="3 5" id="KW-0371">Homeobox</keyword>
<feature type="domain" description="Homeobox" evidence="8">
    <location>
        <begin position="121"/>
        <end position="182"/>
    </location>
</feature>
<dbReference type="AlphaFoldDB" id="A0A292PVS7"/>
<proteinExistence type="predicted"/>
<evidence type="ECO:0000256" key="2">
    <source>
        <dbReference type="ARBA" id="ARBA00023125"/>
    </source>
</evidence>
<dbReference type="PANTHER" id="PTHR24208:SF166">
    <property type="entry name" value="LIM HOMEOBOX TRANSCRIPTION FACTOR 1 ALPHA, ISOFORM B"/>
    <property type="match status" value="1"/>
</dbReference>
<dbReference type="CDD" id="cd00086">
    <property type="entry name" value="homeodomain"/>
    <property type="match status" value="1"/>
</dbReference>